<organism evidence="7 8">
    <name type="scientific">Herbinix luporum</name>
    <dbReference type="NCBI Taxonomy" id="1679721"/>
    <lineage>
        <taxon>Bacteria</taxon>
        <taxon>Bacillati</taxon>
        <taxon>Bacillota</taxon>
        <taxon>Clostridia</taxon>
        <taxon>Lachnospirales</taxon>
        <taxon>Lachnospiraceae</taxon>
        <taxon>Herbinix</taxon>
    </lineage>
</organism>
<dbReference type="InterPro" id="IPR007561">
    <property type="entry name" value="Cell_div_SepF/SepF-rel"/>
</dbReference>
<keyword evidence="3 5" id="KW-0131">Cell cycle</keyword>
<feature type="region of interest" description="Disordered" evidence="6">
    <location>
        <begin position="31"/>
        <end position="50"/>
    </location>
</feature>
<comment type="function">
    <text evidence="4 5">Cell division protein that is part of the divisome complex and is recruited early to the Z-ring. Probably stimulates Z-ring formation, perhaps through the cross-linking of FtsZ protofilaments. Its function overlaps with FtsA.</text>
</comment>
<dbReference type="InterPro" id="IPR038594">
    <property type="entry name" value="SepF-like_sf"/>
</dbReference>
<dbReference type="KEGG" id="hsd:SD1D_1157"/>
<dbReference type="PANTHER" id="PTHR35798:SF1">
    <property type="entry name" value="CELL DIVISION PROTEIN SEPF"/>
    <property type="match status" value="1"/>
</dbReference>
<evidence type="ECO:0000256" key="6">
    <source>
        <dbReference type="SAM" id="MobiDB-lite"/>
    </source>
</evidence>
<evidence type="ECO:0000256" key="1">
    <source>
        <dbReference type="ARBA" id="ARBA00022618"/>
    </source>
</evidence>
<evidence type="ECO:0000313" key="7">
    <source>
        <dbReference type="EMBL" id="CUH92703.1"/>
    </source>
</evidence>
<protein>
    <recommendedName>
        <fullName evidence="5">Cell division protein SepF</fullName>
    </recommendedName>
</protein>
<reference evidence="8" key="1">
    <citation type="submission" date="2015-09" db="EMBL/GenBank/DDBJ databases">
        <authorList>
            <person name="Wibberg D."/>
        </authorList>
    </citation>
    <scope>NUCLEOTIDE SEQUENCE [LARGE SCALE GENOMIC DNA]</scope>
    <source>
        <strain evidence="8">SD1D</strain>
    </source>
</reference>
<sequence>MPNIFKNFLNSMKLNDEENDFDDFLDDDYFDEPKKSKRAKRNEAKAEDNDFISIQNQQQTNVHNNEPKKERGRAMERNSKVVPIRTTSKGLEVCIMKPTSFEDSQLICDMLLSGRATVINLEGFDDKMAQRTMDFVSGCVYAINGRLHRISSCIFIVSPDTVDISGDYLDMIKDDGFDPPTFNTKF</sequence>
<evidence type="ECO:0000256" key="2">
    <source>
        <dbReference type="ARBA" id="ARBA00023210"/>
    </source>
</evidence>
<feature type="compositionally biased region" description="Basic and acidic residues" evidence="6">
    <location>
        <begin position="65"/>
        <end position="79"/>
    </location>
</feature>
<comment type="similarity">
    <text evidence="5">Belongs to the SepF family.</text>
</comment>
<dbReference type="HAMAP" id="MF_01197">
    <property type="entry name" value="SepF"/>
    <property type="match status" value="1"/>
</dbReference>
<name>A0A0K8J5U7_9FIRM</name>
<keyword evidence="5" id="KW-0963">Cytoplasm</keyword>
<evidence type="ECO:0000256" key="3">
    <source>
        <dbReference type="ARBA" id="ARBA00023306"/>
    </source>
</evidence>
<dbReference type="GO" id="GO:0005737">
    <property type="term" value="C:cytoplasm"/>
    <property type="evidence" value="ECO:0007669"/>
    <property type="project" value="UniProtKB-SubCell"/>
</dbReference>
<dbReference type="InterPro" id="IPR023052">
    <property type="entry name" value="Cell_div_SepF"/>
</dbReference>
<dbReference type="OrthoDB" id="9815206at2"/>
<dbReference type="PANTHER" id="PTHR35798">
    <property type="entry name" value="CELL DIVISION PROTEIN SEPF"/>
    <property type="match status" value="1"/>
</dbReference>
<dbReference type="RefSeq" id="WP_058258050.1">
    <property type="nucleotide sequence ID" value="NZ_DUPS01000029.1"/>
</dbReference>
<proteinExistence type="inferred from homology"/>
<dbReference type="GO" id="GO:0043093">
    <property type="term" value="P:FtsZ-dependent cytokinesis"/>
    <property type="evidence" value="ECO:0007669"/>
    <property type="project" value="UniProtKB-UniRule"/>
</dbReference>
<accession>A0A0K8J5U7</accession>
<feature type="region of interest" description="Disordered" evidence="6">
    <location>
        <begin position="58"/>
        <end position="79"/>
    </location>
</feature>
<evidence type="ECO:0000313" key="8">
    <source>
        <dbReference type="Proteomes" id="UP000196053"/>
    </source>
</evidence>
<dbReference type="AlphaFoldDB" id="A0A0K8J5U7"/>
<dbReference type="Pfam" id="PF04472">
    <property type="entry name" value="SepF"/>
    <property type="match status" value="1"/>
</dbReference>
<dbReference type="GO" id="GO:0000917">
    <property type="term" value="P:division septum assembly"/>
    <property type="evidence" value="ECO:0007669"/>
    <property type="project" value="UniProtKB-KW"/>
</dbReference>
<comment type="subcellular location">
    <subcellularLocation>
        <location evidence="5">Cytoplasm</location>
    </subcellularLocation>
    <text evidence="5">Localizes to the division site, in a FtsZ-dependent manner.</text>
</comment>
<dbReference type="Proteomes" id="UP000196053">
    <property type="component" value="Chromosome I"/>
</dbReference>
<keyword evidence="1 5" id="KW-0132">Cell division</keyword>
<keyword evidence="8" id="KW-1185">Reference proteome</keyword>
<gene>
    <name evidence="5" type="primary">sepF</name>
    <name evidence="7" type="ORF">SD1D_1157</name>
</gene>
<keyword evidence="2 5" id="KW-0717">Septation</keyword>
<dbReference type="EMBL" id="LN879430">
    <property type="protein sequence ID" value="CUH92703.1"/>
    <property type="molecule type" value="Genomic_DNA"/>
</dbReference>
<evidence type="ECO:0000256" key="4">
    <source>
        <dbReference type="ARBA" id="ARBA00044936"/>
    </source>
</evidence>
<dbReference type="Gene3D" id="3.30.110.150">
    <property type="entry name" value="SepF-like protein"/>
    <property type="match status" value="1"/>
</dbReference>
<comment type="subunit">
    <text evidence="5">Homodimer. Interacts with FtsZ.</text>
</comment>
<evidence type="ECO:0000256" key="5">
    <source>
        <dbReference type="HAMAP-Rule" id="MF_01197"/>
    </source>
</evidence>